<dbReference type="SUPFAM" id="SSF116734">
    <property type="entry name" value="DNA methylase specificity domain"/>
    <property type="match status" value="1"/>
</dbReference>
<evidence type="ECO:0000313" key="4">
    <source>
        <dbReference type="Proteomes" id="UP001432099"/>
    </source>
</evidence>
<keyword evidence="4" id="KW-1185">Reference proteome</keyword>
<name>A0ABM8IJ65_9FIRM</name>
<organism evidence="3 4">
    <name type="scientific">Turicibacter faecis</name>
    <dbReference type="NCBI Taxonomy" id="2963365"/>
    <lineage>
        <taxon>Bacteria</taxon>
        <taxon>Bacillati</taxon>
        <taxon>Bacillota</taxon>
        <taxon>Erysipelotrichia</taxon>
        <taxon>Erysipelotrichales</taxon>
        <taxon>Turicibacteraceae</taxon>
        <taxon>Turicibacter</taxon>
    </lineage>
</organism>
<dbReference type="RefSeq" id="WP_262950240.1">
    <property type="nucleotide sequence ID" value="NZ_AP028127.1"/>
</dbReference>
<protein>
    <recommendedName>
        <fullName evidence="5">Restriction endonuclease subunit S</fullName>
    </recommendedName>
</protein>
<reference evidence="3" key="1">
    <citation type="journal article" date="2024" name="Int. J. Syst. Evol. Microbiol.">
        <title>Turicibacter faecis sp. nov., isolated from faeces of heart failure mouse model.</title>
        <authorList>
            <person name="Imamura Y."/>
            <person name="Motooka D."/>
            <person name="Nakajima Y."/>
            <person name="Ito S."/>
            <person name="Kitakaze M."/>
            <person name="Iida T."/>
            <person name="Nakamura S."/>
        </authorList>
    </citation>
    <scope>NUCLEOTIDE SEQUENCE</scope>
    <source>
        <strain evidence="3">TC023</strain>
    </source>
</reference>
<dbReference type="Gene3D" id="3.90.220.20">
    <property type="entry name" value="DNA methylase specificity domains"/>
    <property type="match status" value="1"/>
</dbReference>
<gene>
    <name evidence="3" type="ORF">T23_13850</name>
</gene>
<keyword evidence="1" id="KW-0680">Restriction system</keyword>
<dbReference type="EMBL" id="AP028127">
    <property type="protein sequence ID" value="BEH91283.1"/>
    <property type="molecule type" value="Genomic_DNA"/>
</dbReference>
<evidence type="ECO:0000256" key="1">
    <source>
        <dbReference type="ARBA" id="ARBA00022747"/>
    </source>
</evidence>
<keyword evidence="2" id="KW-0238">DNA-binding</keyword>
<sequence length="194" mass="22471">MKLEEVGKLSIGATLARIKAKPNEKAYPRRLFTIQELNKVTVDPHLQVEGQEVLVSDRYIREVPLAKVGMVLIGLTAPRAFVVTDAYEGYVIPINFVYLECHEGVCPEYVAWYFNEHPDIQRRLAVERQGSSLQALSMQKIRELPIDLPGVATQEKIATVYRLGHQRKKLWIEKQRLEEKLMNEWMIRTLKEEK</sequence>
<dbReference type="InterPro" id="IPR044946">
    <property type="entry name" value="Restrct_endonuc_typeI_TRD_sf"/>
</dbReference>
<dbReference type="Proteomes" id="UP001432099">
    <property type="component" value="Chromosome"/>
</dbReference>
<accession>A0ABM8IJ65</accession>
<evidence type="ECO:0000313" key="3">
    <source>
        <dbReference type="EMBL" id="BEH91283.1"/>
    </source>
</evidence>
<proteinExistence type="predicted"/>
<evidence type="ECO:0008006" key="5">
    <source>
        <dbReference type="Google" id="ProtNLM"/>
    </source>
</evidence>
<evidence type="ECO:0000256" key="2">
    <source>
        <dbReference type="ARBA" id="ARBA00023125"/>
    </source>
</evidence>